<accession>A0A8J1TYM0</accession>
<comment type="caution">
    <text evidence="1">The sequence shown here is derived from an EMBL/GenBank/DDBJ whole genome shotgun (WGS) entry which is preliminary data.</text>
</comment>
<dbReference type="EMBL" id="CAIIXF020000006">
    <property type="protein sequence ID" value="CAH1786773.1"/>
    <property type="molecule type" value="Genomic_DNA"/>
</dbReference>
<proteinExistence type="predicted"/>
<dbReference type="Proteomes" id="UP000749559">
    <property type="component" value="Unassembled WGS sequence"/>
</dbReference>
<evidence type="ECO:0000313" key="2">
    <source>
        <dbReference type="Proteomes" id="UP000749559"/>
    </source>
</evidence>
<name>A0A8J1TYM0_OWEFU</name>
<reference evidence="1" key="1">
    <citation type="submission" date="2022-03" db="EMBL/GenBank/DDBJ databases">
        <authorList>
            <person name="Martin C."/>
        </authorList>
    </citation>
    <scope>NUCLEOTIDE SEQUENCE</scope>
</reference>
<dbReference type="AlphaFoldDB" id="A0A8J1TYM0"/>
<keyword evidence="2" id="KW-1185">Reference proteome</keyword>
<sequence length="207" mass="23518">MLKSKLRKLGDVPRSSYITTIMIVLDIILMCVTIYISASILKPPKSDDNIAILIKHEEAVKQNDARLFGTDETLLKMNTTMSSGDTKRRIDLEPQIDCFNSKTAAWILMLLVFVALLNICIMAPSLFSWNQMSQLQAVSSLLNLIVMLYLPVSIIYIQRATCLGQVYRLHLLITWMILGLFLTILKVTIFRSQLLAVNHKIEDIDFV</sequence>
<organism evidence="1 2">
    <name type="scientific">Owenia fusiformis</name>
    <name type="common">Polychaete worm</name>
    <dbReference type="NCBI Taxonomy" id="6347"/>
    <lineage>
        <taxon>Eukaryota</taxon>
        <taxon>Metazoa</taxon>
        <taxon>Spiralia</taxon>
        <taxon>Lophotrochozoa</taxon>
        <taxon>Annelida</taxon>
        <taxon>Polychaeta</taxon>
        <taxon>Sedentaria</taxon>
        <taxon>Canalipalpata</taxon>
        <taxon>Sabellida</taxon>
        <taxon>Oweniida</taxon>
        <taxon>Oweniidae</taxon>
        <taxon>Owenia</taxon>
    </lineage>
</organism>
<protein>
    <submittedName>
        <fullName evidence="1">Uncharacterized protein</fullName>
    </submittedName>
</protein>
<gene>
    <name evidence="1" type="ORF">OFUS_LOCUS12601</name>
</gene>
<evidence type="ECO:0000313" key="1">
    <source>
        <dbReference type="EMBL" id="CAH1786773.1"/>
    </source>
</evidence>